<dbReference type="SUPFAM" id="SSF55961">
    <property type="entry name" value="Bet v1-like"/>
    <property type="match status" value="1"/>
</dbReference>
<dbReference type="InterPro" id="IPR019587">
    <property type="entry name" value="Polyketide_cyclase/dehydratase"/>
</dbReference>
<sequence>MNRVRGVTAAVRAPIDDVFAVLADGWSYASWVVGASRIRDADEDWPARGARLHHSVGPWPLLIEDTTRVVEVRPPRLLVLDARMWPLGTARVRFDLTAVEGGTAITMRELATAGPLALLPVRAQDRLIAPRNRESLDRLGRLAVAERDDER</sequence>
<dbReference type="RefSeq" id="WP_344492647.1">
    <property type="nucleotide sequence ID" value="NZ_BAAAQF010000034.1"/>
</dbReference>
<dbReference type="Gene3D" id="3.30.530.20">
    <property type="match status" value="1"/>
</dbReference>
<dbReference type="Proteomes" id="UP001499851">
    <property type="component" value="Unassembled WGS sequence"/>
</dbReference>
<reference evidence="2" key="1">
    <citation type="journal article" date="2019" name="Int. J. Syst. Evol. Microbiol.">
        <title>The Global Catalogue of Microorganisms (GCM) 10K type strain sequencing project: providing services to taxonomists for standard genome sequencing and annotation.</title>
        <authorList>
            <consortium name="The Broad Institute Genomics Platform"/>
            <consortium name="The Broad Institute Genome Sequencing Center for Infectious Disease"/>
            <person name="Wu L."/>
            <person name="Ma J."/>
        </authorList>
    </citation>
    <scope>NUCLEOTIDE SEQUENCE [LARGE SCALE GENOMIC DNA]</scope>
    <source>
        <strain evidence="2">JCM 16001</strain>
    </source>
</reference>
<proteinExistence type="predicted"/>
<accession>A0ABP4TWZ1</accession>
<dbReference type="InterPro" id="IPR023393">
    <property type="entry name" value="START-like_dom_sf"/>
</dbReference>
<name>A0ABP4TWZ1_9ACTN</name>
<organism evidence="1 2">
    <name type="scientific">Glycomyces endophyticus</name>
    <dbReference type="NCBI Taxonomy" id="480996"/>
    <lineage>
        <taxon>Bacteria</taxon>
        <taxon>Bacillati</taxon>
        <taxon>Actinomycetota</taxon>
        <taxon>Actinomycetes</taxon>
        <taxon>Glycomycetales</taxon>
        <taxon>Glycomycetaceae</taxon>
        <taxon>Glycomyces</taxon>
    </lineage>
</organism>
<keyword evidence="2" id="KW-1185">Reference proteome</keyword>
<dbReference type="Pfam" id="PF10604">
    <property type="entry name" value="Polyketide_cyc2"/>
    <property type="match status" value="1"/>
</dbReference>
<dbReference type="CDD" id="cd07814">
    <property type="entry name" value="SRPBCC_CalC_Aha1-like"/>
    <property type="match status" value="1"/>
</dbReference>
<comment type="caution">
    <text evidence="1">The sequence shown here is derived from an EMBL/GenBank/DDBJ whole genome shotgun (WGS) entry which is preliminary data.</text>
</comment>
<evidence type="ECO:0000313" key="2">
    <source>
        <dbReference type="Proteomes" id="UP001499851"/>
    </source>
</evidence>
<evidence type="ECO:0000313" key="1">
    <source>
        <dbReference type="EMBL" id="GAA1695320.1"/>
    </source>
</evidence>
<gene>
    <name evidence="1" type="ORF">GCM10009830_49000</name>
</gene>
<protein>
    <submittedName>
        <fullName evidence="1">SRPBCC family protein</fullName>
    </submittedName>
</protein>
<dbReference type="EMBL" id="BAAAQF010000034">
    <property type="protein sequence ID" value="GAA1695320.1"/>
    <property type="molecule type" value="Genomic_DNA"/>
</dbReference>